<dbReference type="EMBL" id="FR687360">
    <property type="protein sequence ID" value="CBW76790.1"/>
    <property type="molecule type" value="Genomic_DNA"/>
</dbReference>
<evidence type="ECO:0000313" key="2">
    <source>
        <dbReference type="Proteomes" id="UP000007437"/>
    </source>
</evidence>
<sequence length="46" mass="4822">MTLTPLSETCVKRLAHPAHDFDSQANAILDGSTPAIGAAVSAWTQK</sequence>
<protein>
    <submittedName>
        <fullName evidence="1">Uncharacterized protein</fullName>
    </submittedName>
</protein>
<dbReference type="HOGENOM" id="CLU_3181257_0_0_4"/>
<dbReference type="Proteomes" id="UP000007437">
    <property type="component" value="Plasmid pBRH01"/>
</dbReference>
<organism evidence="1 2">
    <name type="scientific">Mycetohabitans rhizoxinica (strain DSM 19002 / CIP 109453 / HKI 454)</name>
    <name type="common">Paraburkholderia rhizoxinica</name>
    <dbReference type="NCBI Taxonomy" id="882378"/>
    <lineage>
        <taxon>Bacteria</taxon>
        <taxon>Pseudomonadati</taxon>
        <taxon>Pseudomonadota</taxon>
        <taxon>Betaproteobacteria</taxon>
        <taxon>Burkholderiales</taxon>
        <taxon>Burkholderiaceae</taxon>
        <taxon>Mycetohabitans</taxon>
    </lineage>
</organism>
<keyword evidence="1" id="KW-0614">Plasmid</keyword>
<gene>
    <name evidence="1" type="ordered locus">RBRH_03037</name>
</gene>
<geneLocation type="plasmid" evidence="1 2">
    <name>pBRH01</name>
</geneLocation>
<name>E5AUL6_MYCRK</name>
<dbReference type="AlphaFoldDB" id="E5AUL6"/>
<dbReference type="KEGG" id="brh:RBRH_03037"/>
<reference evidence="1 2" key="1">
    <citation type="journal article" date="2011" name="J. Bacteriol.">
        <title>Complete genome sequence of Burkholderia rhizoxinica, an endosymbiont of Rhizopus microsporus.</title>
        <authorList>
            <person name="Lackner G."/>
            <person name="Moebius N."/>
            <person name="Partida-Martinez L."/>
            <person name="Hertweck C."/>
        </authorList>
    </citation>
    <scope>NUCLEOTIDE SEQUENCE [LARGE SCALE GENOMIC DNA]</scope>
    <source>
        <strain evidence="2">DSM 19002 / CIP 109453 / HKI 454</strain>
        <plasmid evidence="1 2">pBRH01</plasmid>
    </source>
</reference>
<accession>E5AUL6</accession>
<proteinExistence type="predicted"/>
<evidence type="ECO:0000313" key="1">
    <source>
        <dbReference type="EMBL" id="CBW76790.1"/>
    </source>
</evidence>